<dbReference type="Proteomes" id="UP000373149">
    <property type="component" value="Unassembled WGS sequence"/>
</dbReference>
<dbReference type="Pfam" id="PF14361">
    <property type="entry name" value="RsbRD_N"/>
    <property type="match status" value="1"/>
</dbReference>
<evidence type="ECO:0000259" key="4">
    <source>
        <dbReference type="Pfam" id="PF17853"/>
    </source>
</evidence>
<evidence type="ECO:0000256" key="1">
    <source>
        <dbReference type="ARBA" id="ARBA00006754"/>
    </source>
</evidence>
<gene>
    <name evidence="5" type="ORF">FPZ41_09325</name>
</gene>
<dbReference type="Gene3D" id="1.10.10.2840">
    <property type="entry name" value="PucR C-terminal helix-turn-helix domain"/>
    <property type="match status" value="1"/>
</dbReference>
<dbReference type="AlphaFoldDB" id="A0A5N8WQF3"/>
<feature type="domain" description="RsbT co-antagonist protein RsbRD N-terminal" evidence="3">
    <location>
        <begin position="27"/>
        <end position="162"/>
    </location>
</feature>
<dbReference type="PANTHER" id="PTHR33744:SF1">
    <property type="entry name" value="DNA-BINDING TRANSCRIPTIONAL ACTIVATOR ADER"/>
    <property type="match status" value="1"/>
</dbReference>
<evidence type="ECO:0000313" key="5">
    <source>
        <dbReference type="EMBL" id="MPY48758.1"/>
    </source>
</evidence>
<dbReference type="EMBL" id="VMNX01000022">
    <property type="protein sequence ID" value="MPY48758.1"/>
    <property type="molecule type" value="Genomic_DNA"/>
</dbReference>
<comment type="similarity">
    <text evidence="1">Belongs to the CdaR family.</text>
</comment>
<dbReference type="PANTHER" id="PTHR33744">
    <property type="entry name" value="CARBOHYDRATE DIACID REGULATOR"/>
    <property type="match status" value="1"/>
</dbReference>
<dbReference type="InterPro" id="IPR025736">
    <property type="entry name" value="PucR_C-HTH_dom"/>
</dbReference>
<feature type="domain" description="PucR C-terminal helix-turn-helix" evidence="2">
    <location>
        <begin position="330"/>
        <end position="387"/>
    </location>
</feature>
<keyword evidence="6" id="KW-1185">Reference proteome</keyword>
<feature type="domain" description="CdaR GGDEF-like" evidence="4">
    <location>
        <begin position="174"/>
        <end position="280"/>
    </location>
</feature>
<reference evidence="5 6" key="1">
    <citation type="submission" date="2019-09" db="EMBL/GenBank/DDBJ databases">
        <authorList>
            <person name="Duangmal K."/>
            <person name="Teo W.F.A."/>
            <person name="Lipun K."/>
        </authorList>
    </citation>
    <scope>NUCLEOTIDE SEQUENCE [LARGE SCALE GENOMIC DNA]</scope>
    <source>
        <strain evidence="5 6">K1PN6</strain>
    </source>
</reference>
<dbReference type="InterPro" id="IPR051448">
    <property type="entry name" value="CdaR-like_regulators"/>
</dbReference>
<evidence type="ECO:0000259" key="2">
    <source>
        <dbReference type="Pfam" id="PF13556"/>
    </source>
</evidence>
<dbReference type="RefSeq" id="WP_152860923.1">
    <property type="nucleotide sequence ID" value="NZ_VMNX01000022.1"/>
</dbReference>
<organism evidence="5 6">
    <name type="scientific">Streptomyces acidicola</name>
    <dbReference type="NCBI Taxonomy" id="2596892"/>
    <lineage>
        <taxon>Bacteria</taxon>
        <taxon>Bacillati</taxon>
        <taxon>Actinomycetota</taxon>
        <taxon>Actinomycetes</taxon>
        <taxon>Kitasatosporales</taxon>
        <taxon>Streptomycetaceae</taxon>
        <taxon>Streptomyces</taxon>
    </lineage>
</organism>
<dbReference type="InterPro" id="IPR025751">
    <property type="entry name" value="RsbRD_N_dom"/>
</dbReference>
<dbReference type="Pfam" id="PF13556">
    <property type="entry name" value="HTH_30"/>
    <property type="match status" value="1"/>
</dbReference>
<comment type="caution">
    <text evidence="5">The sequence shown here is derived from an EMBL/GenBank/DDBJ whole genome shotgun (WGS) entry which is preliminary data.</text>
</comment>
<dbReference type="Pfam" id="PF17853">
    <property type="entry name" value="GGDEF_2"/>
    <property type="match status" value="1"/>
</dbReference>
<sequence>MHTPHSALPPPDPHVVALARECLEEIDSLVDEWAEYVGPVRAPYSDLVSRQEFRDSAWQAFELLLRTVARLPVPEHIAGVSERVGEQRARQGVPLDALLQAARVDFRVVWAALVRRAGDEGRAQLVTSAYYVWEAVERHVTGIMTAYQRTVLEMGRRTEDERRLWFSRLLDSHGRNPTVVQDAALALGFQVSGHFLCAVAPGGGEASLRSVANALRTLGAPLQQQAVAADMVLVVQLGPRLTREAVLAQLDGTPCGVSPAVTGLTEVPRAVTLATATARVLPRDATGPRRLEDSWLDVLVHRAEDLGRDLAADVLGGLCTGVPPVEADRLLETVQVHLSGSGSVADTAATLYCHRNTIQQRLNRFAELTGRDPRRPEDAALVILALSANRLQQT</sequence>
<name>A0A5N8WQF3_9ACTN</name>
<protein>
    <submittedName>
        <fullName evidence="5">PucR family transcriptional regulator</fullName>
    </submittedName>
</protein>
<evidence type="ECO:0000259" key="3">
    <source>
        <dbReference type="Pfam" id="PF14361"/>
    </source>
</evidence>
<accession>A0A5N8WQF3</accession>
<proteinExistence type="inferred from homology"/>
<evidence type="ECO:0000313" key="6">
    <source>
        <dbReference type="Proteomes" id="UP000373149"/>
    </source>
</evidence>
<dbReference type="InterPro" id="IPR042070">
    <property type="entry name" value="PucR_C-HTH_sf"/>
</dbReference>
<dbReference type="InterPro" id="IPR041522">
    <property type="entry name" value="CdaR_GGDEF"/>
</dbReference>